<proteinExistence type="predicted"/>
<protein>
    <submittedName>
        <fullName evidence="2">Uncharacterized protein</fullName>
    </submittedName>
</protein>
<dbReference type="AlphaFoldDB" id="A0AAF0T9D5"/>
<gene>
    <name evidence="2" type="ORF">MTR67_003099</name>
</gene>
<accession>A0AAF0T9D5</accession>
<evidence type="ECO:0000313" key="2">
    <source>
        <dbReference type="EMBL" id="WMV09714.1"/>
    </source>
</evidence>
<reference evidence="2" key="1">
    <citation type="submission" date="2023-08" db="EMBL/GenBank/DDBJ databases">
        <title>A de novo genome assembly of Solanum verrucosum Schlechtendal, a Mexican diploid species geographically isolated from the other diploid A-genome species in potato relatives.</title>
        <authorList>
            <person name="Hosaka K."/>
        </authorList>
    </citation>
    <scope>NUCLEOTIDE SEQUENCE</scope>
    <source>
        <tissue evidence="2">Young leaves</tissue>
    </source>
</reference>
<organism evidence="2 3">
    <name type="scientific">Solanum verrucosum</name>
    <dbReference type="NCBI Taxonomy" id="315347"/>
    <lineage>
        <taxon>Eukaryota</taxon>
        <taxon>Viridiplantae</taxon>
        <taxon>Streptophyta</taxon>
        <taxon>Embryophyta</taxon>
        <taxon>Tracheophyta</taxon>
        <taxon>Spermatophyta</taxon>
        <taxon>Magnoliopsida</taxon>
        <taxon>eudicotyledons</taxon>
        <taxon>Gunneridae</taxon>
        <taxon>Pentapetalae</taxon>
        <taxon>asterids</taxon>
        <taxon>lamiids</taxon>
        <taxon>Solanales</taxon>
        <taxon>Solanaceae</taxon>
        <taxon>Solanoideae</taxon>
        <taxon>Solaneae</taxon>
        <taxon>Solanum</taxon>
    </lineage>
</organism>
<dbReference type="Proteomes" id="UP001234989">
    <property type="component" value="Chromosome 1"/>
</dbReference>
<name>A0AAF0T9D5_SOLVR</name>
<keyword evidence="3" id="KW-1185">Reference proteome</keyword>
<dbReference type="EMBL" id="CP133612">
    <property type="protein sequence ID" value="WMV09714.1"/>
    <property type="molecule type" value="Genomic_DNA"/>
</dbReference>
<keyword evidence="1" id="KW-0812">Transmembrane</keyword>
<evidence type="ECO:0000313" key="3">
    <source>
        <dbReference type="Proteomes" id="UP001234989"/>
    </source>
</evidence>
<sequence>MELDTGESKYGGLIGIILTLLNELFPTLLRLVFASVFYNSELVFSQHVQVEKAVAPSCGIHRHHSCRSGHDRGSCPWIDVPKAQLQSRLTVDQHGPSFDARSVGLTVQVLSIQITLRLIPESSFFED</sequence>
<feature type="transmembrane region" description="Helical" evidence="1">
    <location>
        <begin position="12"/>
        <end position="33"/>
    </location>
</feature>
<keyword evidence="1" id="KW-0472">Membrane</keyword>
<evidence type="ECO:0000256" key="1">
    <source>
        <dbReference type="SAM" id="Phobius"/>
    </source>
</evidence>
<keyword evidence="1" id="KW-1133">Transmembrane helix</keyword>